<name>A0A8X6IMS2_NEPPI</name>
<gene>
    <name evidence="1" type="primary">AVEN_236481_1</name>
    <name evidence="1" type="ORF">NPIL_123441</name>
</gene>
<keyword evidence="2" id="KW-1185">Reference proteome</keyword>
<dbReference type="AlphaFoldDB" id="A0A8X6IMS2"/>
<protein>
    <submittedName>
        <fullName evidence="1">DDE_Tnp_IS1595 domain-containing protein</fullName>
    </submittedName>
</protein>
<dbReference type="EMBL" id="BMAW01092002">
    <property type="protein sequence ID" value="GFS52642.1"/>
    <property type="molecule type" value="Genomic_DNA"/>
</dbReference>
<evidence type="ECO:0000313" key="1">
    <source>
        <dbReference type="EMBL" id="GFS52642.1"/>
    </source>
</evidence>
<sequence>MLFLDFLKETGLIKSECICHKCNSPMKFAAKNSLSDGYSCICRKSTNNKVCGATKTIRHGSWFTCSKLRLGEIFMLTFEIILGSATSEIGQTYSFSSATLADWRQFIHEVILDYVENNSEKIGGAGLLLLEMNSVNSIPMTQLVKDYQQIVWPNASVPRAYCICRKDGDLMGEAGVAKIIFVYKFCKTPDLLEEFLRKKDVEEMFVAYIPLKSEENGTERGFNELSTSKDVSSSKKCGHGNLVKMGVDDVRSLIAQCRGADAG</sequence>
<evidence type="ECO:0000313" key="2">
    <source>
        <dbReference type="Proteomes" id="UP000887013"/>
    </source>
</evidence>
<dbReference type="Proteomes" id="UP000887013">
    <property type="component" value="Unassembled WGS sequence"/>
</dbReference>
<accession>A0A8X6IMS2</accession>
<dbReference type="OrthoDB" id="10052789at2759"/>
<reference evidence="1" key="1">
    <citation type="submission" date="2020-08" db="EMBL/GenBank/DDBJ databases">
        <title>Multicomponent nature underlies the extraordinary mechanical properties of spider dragline silk.</title>
        <authorList>
            <person name="Kono N."/>
            <person name="Nakamura H."/>
            <person name="Mori M."/>
            <person name="Yoshida Y."/>
            <person name="Ohtoshi R."/>
            <person name="Malay A.D."/>
            <person name="Moran D.A.P."/>
            <person name="Tomita M."/>
            <person name="Numata K."/>
            <person name="Arakawa K."/>
        </authorList>
    </citation>
    <scope>NUCLEOTIDE SEQUENCE</scope>
</reference>
<proteinExistence type="predicted"/>
<organism evidence="1 2">
    <name type="scientific">Nephila pilipes</name>
    <name type="common">Giant wood spider</name>
    <name type="synonym">Nephila maculata</name>
    <dbReference type="NCBI Taxonomy" id="299642"/>
    <lineage>
        <taxon>Eukaryota</taxon>
        <taxon>Metazoa</taxon>
        <taxon>Ecdysozoa</taxon>
        <taxon>Arthropoda</taxon>
        <taxon>Chelicerata</taxon>
        <taxon>Arachnida</taxon>
        <taxon>Araneae</taxon>
        <taxon>Araneomorphae</taxon>
        <taxon>Entelegynae</taxon>
        <taxon>Araneoidea</taxon>
        <taxon>Nephilidae</taxon>
        <taxon>Nephila</taxon>
    </lineage>
</organism>
<comment type="caution">
    <text evidence="1">The sequence shown here is derived from an EMBL/GenBank/DDBJ whole genome shotgun (WGS) entry which is preliminary data.</text>
</comment>